<feature type="chain" id="PRO_5035197838" evidence="6">
    <location>
        <begin position="18"/>
        <end position="371"/>
    </location>
</feature>
<gene>
    <name evidence="7" type="ORF">KFE25_002941</name>
</gene>
<evidence type="ECO:0000256" key="6">
    <source>
        <dbReference type="SAM" id="SignalP"/>
    </source>
</evidence>
<evidence type="ECO:0000256" key="2">
    <source>
        <dbReference type="ARBA" id="ARBA00022692"/>
    </source>
</evidence>
<keyword evidence="2 5" id="KW-0812">Transmembrane</keyword>
<dbReference type="OMA" id="ADHAREY"/>
<keyword evidence="4 5" id="KW-0472">Membrane</keyword>
<feature type="transmembrane region" description="Helical" evidence="5">
    <location>
        <begin position="340"/>
        <end position="360"/>
    </location>
</feature>
<name>A0A8J5XSA8_DIALT</name>
<feature type="transmembrane region" description="Helical" evidence="5">
    <location>
        <begin position="281"/>
        <end position="304"/>
    </location>
</feature>
<keyword evidence="8" id="KW-1185">Reference proteome</keyword>
<dbReference type="Pfam" id="PF03741">
    <property type="entry name" value="TerC"/>
    <property type="match status" value="1"/>
</dbReference>
<evidence type="ECO:0000256" key="4">
    <source>
        <dbReference type="ARBA" id="ARBA00023136"/>
    </source>
</evidence>
<sequence length="371" mass="38705">MLRLVVAASVAVCAAHARSAQLGCARLAPAPRASVASAPGAPARHTALLAGRRAPPAQPRGRALLAIRDEARAAAAVGDEIEPDDAYRAALVKTALIAAAAAAFGAGMWYVRGKELAFQFFAGYVIEESLSIDNLFVFKLIFDFFAVTGAAQKKCLSWGIWAAAIFRLVMITLGVEAVEAFRPVLLLFAAILLLSSGTILVESFSGEKEPPDLANNAVVKLCSSIVPTTDAMDGDRFWTVAADGVRRATPLLVALACIEVSDVVFAVDSVPAVLGVTSDPFVAFTSNMFAILGLRALFSVLATLVSDFEYLQPAVALVLGFVGSKMVAEFFGHEVSISTSLGAIVLILAAGVGLSILLPAEVLPGDDGDEK</sequence>
<feature type="transmembrane region" description="Helical" evidence="5">
    <location>
        <begin position="184"/>
        <end position="201"/>
    </location>
</feature>
<feature type="transmembrane region" description="Helical" evidence="5">
    <location>
        <begin position="158"/>
        <end position="177"/>
    </location>
</feature>
<dbReference type="EMBL" id="JAGTXO010000010">
    <property type="protein sequence ID" value="KAG8465634.1"/>
    <property type="molecule type" value="Genomic_DNA"/>
</dbReference>
<feature type="signal peptide" evidence="6">
    <location>
        <begin position="1"/>
        <end position="17"/>
    </location>
</feature>
<evidence type="ECO:0000313" key="7">
    <source>
        <dbReference type="EMBL" id="KAG8465634.1"/>
    </source>
</evidence>
<comment type="caution">
    <text evidence="7">The sequence shown here is derived from an EMBL/GenBank/DDBJ whole genome shotgun (WGS) entry which is preliminary data.</text>
</comment>
<dbReference type="NCBIfam" id="TIGR03718">
    <property type="entry name" value="R_switched_Alx"/>
    <property type="match status" value="1"/>
</dbReference>
<evidence type="ECO:0000256" key="1">
    <source>
        <dbReference type="ARBA" id="ARBA00004141"/>
    </source>
</evidence>
<feature type="transmembrane region" description="Helical" evidence="5">
    <location>
        <begin position="90"/>
        <end position="111"/>
    </location>
</feature>
<dbReference type="PANTHER" id="PTHR30238">
    <property type="entry name" value="MEMBRANE BOUND PREDICTED REDOX MODULATOR"/>
    <property type="match status" value="1"/>
</dbReference>
<accession>A0A8J5XSA8</accession>
<dbReference type="Proteomes" id="UP000751190">
    <property type="component" value="Unassembled WGS sequence"/>
</dbReference>
<keyword evidence="6" id="KW-0732">Signal</keyword>
<evidence type="ECO:0000256" key="3">
    <source>
        <dbReference type="ARBA" id="ARBA00022989"/>
    </source>
</evidence>
<protein>
    <submittedName>
        <fullName evidence="7">Uncharacterized protein</fullName>
    </submittedName>
</protein>
<keyword evidence="3 5" id="KW-1133">Transmembrane helix</keyword>
<proteinExistence type="predicted"/>
<comment type="subcellular location">
    <subcellularLocation>
        <location evidence="1">Membrane</location>
        <topology evidence="1">Multi-pass membrane protein</topology>
    </subcellularLocation>
</comment>
<dbReference type="AlphaFoldDB" id="A0A8J5XSA8"/>
<dbReference type="InterPro" id="IPR005496">
    <property type="entry name" value="Integral_membrane_TerC"/>
</dbReference>
<dbReference type="PANTHER" id="PTHR30238:SF0">
    <property type="entry name" value="THYLAKOID MEMBRANE PROTEIN TERC, CHLOROPLASTIC"/>
    <property type="match status" value="1"/>
</dbReference>
<evidence type="ECO:0000256" key="5">
    <source>
        <dbReference type="SAM" id="Phobius"/>
    </source>
</evidence>
<dbReference type="GO" id="GO:0016020">
    <property type="term" value="C:membrane"/>
    <property type="evidence" value="ECO:0007669"/>
    <property type="project" value="UniProtKB-SubCell"/>
</dbReference>
<dbReference type="OrthoDB" id="417520at2759"/>
<reference evidence="7" key="1">
    <citation type="submission" date="2021-05" db="EMBL/GenBank/DDBJ databases">
        <title>The genome of the haptophyte Pavlova lutheri (Diacronema luteri, Pavlovales) - a model for lipid biosynthesis in eukaryotic algae.</title>
        <authorList>
            <person name="Hulatt C.J."/>
            <person name="Posewitz M.C."/>
        </authorList>
    </citation>
    <scope>NUCLEOTIDE SEQUENCE</scope>
    <source>
        <strain evidence="7">NIVA-4/92</strain>
    </source>
</reference>
<dbReference type="InterPro" id="IPR022369">
    <property type="entry name" value="Integral_membrane_TerC_rswitch"/>
</dbReference>
<organism evidence="7 8">
    <name type="scientific">Diacronema lutheri</name>
    <name type="common">Unicellular marine alga</name>
    <name type="synonym">Monochrysis lutheri</name>
    <dbReference type="NCBI Taxonomy" id="2081491"/>
    <lineage>
        <taxon>Eukaryota</taxon>
        <taxon>Haptista</taxon>
        <taxon>Haptophyta</taxon>
        <taxon>Pavlovophyceae</taxon>
        <taxon>Pavlovales</taxon>
        <taxon>Pavlovaceae</taxon>
        <taxon>Diacronema</taxon>
    </lineage>
</organism>
<evidence type="ECO:0000313" key="8">
    <source>
        <dbReference type="Proteomes" id="UP000751190"/>
    </source>
</evidence>